<feature type="transmembrane region" description="Helical" evidence="11">
    <location>
        <begin position="218"/>
        <end position="240"/>
    </location>
</feature>
<comment type="subcellular location">
    <subcellularLocation>
        <location evidence="1">Membrane</location>
        <topology evidence="1">Multi-pass membrane protein</topology>
    </subcellularLocation>
</comment>
<keyword evidence="7 11" id="KW-0472">Membrane</keyword>
<dbReference type="InterPro" id="IPR034294">
    <property type="entry name" value="Aquaporin_transptr"/>
</dbReference>
<evidence type="ECO:0000256" key="2">
    <source>
        <dbReference type="ARBA" id="ARBA00006175"/>
    </source>
</evidence>
<dbReference type="PANTHER" id="PTHR19139">
    <property type="entry name" value="AQUAPORIN TRANSPORTER"/>
    <property type="match status" value="1"/>
</dbReference>
<evidence type="ECO:0000256" key="8">
    <source>
        <dbReference type="ARBA" id="ARBA00034651"/>
    </source>
</evidence>
<dbReference type="AlphaFoldDB" id="A0AAN7BQ23"/>
<evidence type="ECO:0000256" key="6">
    <source>
        <dbReference type="ARBA" id="ARBA00022989"/>
    </source>
</evidence>
<evidence type="ECO:0000256" key="3">
    <source>
        <dbReference type="ARBA" id="ARBA00022448"/>
    </source>
</evidence>
<dbReference type="PANTHER" id="PTHR19139:SF199">
    <property type="entry name" value="MIP17260P"/>
    <property type="match status" value="1"/>
</dbReference>
<keyword evidence="6 11" id="KW-1133">Transmembrane helix</keyword>
<dbReference type="Proteomes" id="UP001301958">
    <property type="component" value="Unassembled WGS sequence"/>
</dbReference>
<proteinExistence type="inferred from homology"/>
<organism evidence="12 13">
    <name type="scientific">Podospora fimiseda</name>
    <dbReference type="NCBI Taxonomy" id="252190"/>
    <lineage>
        <taxon>Eukaryota</taxon>
        <taxon>Fungi</taxon>
        <taxon>Dikarya</taxon>
        <taxon>Ascomycota</taxon>
        <taxon>Pezizomycotina</taxon>
        <taxon>Sordariomycetes</taxon>
        <taxon>Sordariomycetidae</taxon>
        <taxon>Sordariales</taxon>
        <taxon>Podosporaceae</taxon>
        <taxon>Podospora</taxon>
    </lineage>
</organism>
<feature type="transmembrane region" description="Helical" evidence="11">
    <location>
        <begin position="60"/>
        <end position="82"/>
    </location>
</feature>
<dbReference type="Gene3D" id="1.20.1080.10">
    <property type="entry name" value="Glycerol uptake facilitator protein"/>
    <property type="match status" value="1"/>
</dbReference>
<keyword evidence="13" id="KW-1185">Reference proteome</keyword>
<name>A0AAN7BQ23_9PEZI</name>
<dbReference type="FunFam" id="1.20.1080.10:FF:000014">
    <property type="entry name" value="Aquaporin 1"/>
    <property type="match status" value="1"/>
</dbReference>
<dbReference type="GO" id="GO:0015250">
    <property type="term" value="F:water channel activity"/>
    <property type="evidence" value="ECO:0007669"/>
    <property type="project" value="TreeGrafter"/>
</dbReference>
<feature type="region of interest" description="Disordered" evidence="10">
    <location>
        <begin position="302"/>
        <end position="348"/>
    </location>
</feature>
<evidence type="ECO:0000313" key="12">
    <source>
        <dbReference type="EMBL" id="KAK4227380.1"/>
    </source>
</evidence>
<feature type="transmembrane region" description="Helical" evidence="11">
    <location>
        <begin position="151"/>
        <end position="172"/>
    </location>
</feature>
<comment type="similarity">
    <text evidence="2 9">Belongs to the MIP/aquaporin (TC 1.A.8) family.</text>
</comment>
<evidence type="ECO:0000256" key="11">
    <source>
        <dbReference type="SAM" id="Phobius"/>
    </source>
</evidence>
<comment type="caution">
    <text evidence="12">The sequence shown here is derived from an EMBL/GenBank/DDBJ whole genome shotgun (WGS) entry which is preliminary data.</text>
</comment>
<feature type="compositionally biased region" description="Polar residues" evidence="10">
    <location>
        <begin position="338"/>
        <end position="348"/>
    </location>
</feature>
<dbReference type="GO" id="GO:0005886">
    <property type="term" value="C:plasma membrane"/>
    <property type="evidence" value="ECO:0007669"/>
    <property type="project" value="TreeGrafter"/>
</dbReference>
<accession>A0AAN7BQ23</accession>
<keyword evidence="5" id="KW-0677">Repeat</keyword>
<dbReference type="InterPro" id="IPR000425">
    <property type="entry name" value="MIP"/>
</dbReference>
<dbReference type="PRINTS" id="PR00783">
    <property type="entry name" value="MINTRINSICP"/>
</dbReference>
<feature type="transmembrane region" description="Helical" evidence="11">
    <location>
        <begin position="192"/>
        <end position="211"/>
    </location>
</feature>
<protein>
    <submittedName>
        <fullName evidence="12">Aquaporin</fullName>
    </submittedName>
</protein>
<evidence type="ECO:0000256" key="1">
    <source>
        <dbReference type="ARBA" id="ARBA00004141"/>
    </source>
</evidence>
<keyword evidence="3 9" id="KW-0813">Transport</keyword>
<reference evidence="12" key="1">
    <citation type="journal article" date="2023" name="Mol. Phylogenet. Evol.">
        <title>Genome-scale phylogeny and comparative genomics of the fungal order Sordariales.</title>
        <authorList>
            <person name="Hensen N."/>
            <person name="Bonometti L."/>
            <person name="Westerberg I."/>
            <person name="Brannstrom I.O."/>
            <person name="Guillou S."/>
            <person name="Cros-Aarteil S."/>
            <person name="Calhoun S."/>
            <person name="Haridas S."/>
            <person name="Kuo A."/>
            <person name="Mondo S."/>
            <person name="Pangilinan J."/>
            <person name="Riley R."/>
            <person name="LaButti K."/>
            <person name="Andreopoulos B."/>
            <person name="Lipzen A."/>
            <person name="Chen C."/>
            <person name="Yan M."/>
            <person name="Daum C."/>
            <person name="Ng V."/>
            <person name="Clum A."/>
            <person name="Steindorff A."/>
            <person name="Ohm R.A."/>
            <person name="Martin F."/>
            <person name="Silar P."/>
            <person name="Natvig D.O."/>
            <person name="Lalanne C."/>
            <person name="Gautier V."/>
            <person name="Ament-Velasquez S.L."/>
            <person name="Kruys A."/>
            <person name="Hutchinson M.I."/>
            <person name="Powell A.J."/>
            <person name="Barry K."/>
            <person name="Miller A.N."/>
            <person name="Grigoriev I.V."/>
            <person name="Debuchy R."/>
            <person name="Gladieux P."/>
            <person name="Hiltunen Thoren M."/>
            <person name="Johannesson H."/>
        </authorList>
    </citation>
    <scope>NUCLEOTIDE SEQUENCE</scope>
    <source>
        <strain evidence="12">CBS 990.96</strain>
    </source>
</reference>
<dbReference type="SUPFAM" id="SSF81338">
    <property type="entry name" value="Aquaporin-like"/>
    <property type="match status" value="1"/>
</dbReference>
<feature type="transmembrane region" description="Helical" evidence="11">
    <location>
        <begin position="260"/>
        <end position="283"/>
    </location>
</feature>
<dbReference type="EMBL" id="MU865332">
    <property type="protein sequence ID" value="KAK4227380.1"/>
    <property type="molecule type" value="Genomic_DNA"/>
</dbReference>
<sequence>MPQHRIFSFVSTADTMNGNNNQNSSNGHLAPPGVGVRMNSLAGALPMLSRPSTIRINATAFLGEFVGTFLFLFFSFAGTQIATSQPSQFVPGSNDTVAIPNASNLMFISLCFGLSLMANVWAFYRVTGGLFNPSVTLALFLVGGLPAIRSVVVVVAQILGGIAAAGVVSALFPGPMNVETTLGGGASVTQGLFIEMFLTAELVFVIIMLAAEKHKSTYLAPIAIGVAFFLAELVGVYFTGGSLNFARSLGPAVVNGSFPGYFWIYFVGPILGSLLASGFYALLKYLRWKECNPGQDSDDLEKFQLDQKLGHDEKRGSHDDGHASHASAANTSEERISPSATQAPASQV</sequence>
<keyword evidence="4 9" id="KW-0812">Transmembrane</keyword>
<evidence type="ECO:0000313" key="13">
    <source>
        <dbReference type="Proteomes" id="UP001301958"/>
    </source>
</evidence>
<feature type="compositionally biased region" description="Basic and acidic residues" evidence="10">
    <location>
        <begin position="302"/>
        <end position="323"/>
    </location>
</feature>
<reference evidence="12" key="2">
    <citation type="submission" date="2023-05" db="EMBL/GenBank/DDBJ databases">
        <authorList>
            <consortium name="Lawrence Berkeley National Laboratory"/>
            <person name="Steindorff A."/>
            <person name="Hensen N."/>
            <person name="Bonometti L."/>
            <person name="Westerberg I."/>
            <person name="Brannstrom I.O."/>
            <person name="Guillou S."/>
            <person name="Cros-Aarteil S."/>
            <person name="Calhoun S."/>
            <person name="Haridas S."/>
            <person name="Kuo A."/>
            <person name="Mondo S."/>
            <person name="Pangilinan J."/>
            <person name="Riley R."/>
            <person name="Labutti K."/>
            <person name="Andreopoulos B."/>
            <person name="Lipzen A."/>
            <person name="Chen C."/>
            <person name="Yanf M."/>
            <person name="Daum C."/>
            <person name="Ng V."/>
            <person name="Clum A."/>
            <person name="Ohm R."/>
            <person name="Martin F."/>
            <person name="Silar P."/>
            <person name="Natvig D."/>
            <person name="Lalanne C."/>
            <person name="Gautier V."/>
            <person name="Ament-Velasquez S.L."/>
            <person name="Kruys A."/>
            <person name="Hutchinson M.I."/>
            <person name="Powell A.J."/>
            <person name="Barry K."/>
            <person name="Miller A.N."/>
            <person name="Grigoriev I.V."/>
            <person name="Debuchy R."/>
            <person name="Gladieux P."/>
            <person name="Thoren M.H."/>
            <person name="Johannesson H."/>
        </authorList>
    </citation>
    <scope>NUCLEOTIDE SEQUENCE</scope>
    <source>
        <strain evidence="12">CBS 990.96</strain>
    </source>
</reference>
<gene>
    <name evidence="12" type="ORF">QBC38DRAFT_194579</name>
</gene>
<evidence type="ECO:0000256" key="9">
    <source>
        <dbReference type="RuleBase" id="RU000477"/>
    </source>
</evidence>
<dbReference type="InterPro" id="IPR023271">
    <property type="entry name" value="Aquaporin-like"/>
</dbReference>
<evidence type="ECO:0000256" key="5">
    <source>
        <dbReference type="ARBA" id="ARBA00022737"/>
    </source>
</evidence>
<dbReference type="Pfam" id="PF00230">
    <property type="entry name" value="MIP"/>
    <property type="match status" value="1"/>
</dbReference>
<evidence type="ECO:0000256" key="10">
    <source>
        <dbReference type="SAM" id="MobiDB-lite"/>
    </source>
</evidence>
<comment type="catalytic activity">
    <reaction evidence="8">
        <text>H2O(in) = H2O(out)</text>
        <dbReference type="Rhea" id="RHEA:29667"/>
        <dbReference type="ChEBI" id="CHEBI:15377"/>
    </reaction>
</comment>
<evidence type="ECO:0000256" key="4">
    <source>
        <dbReference type="ARBA" id="ARBA00022692"/>
    </source>
</evidence>
<evidence type="ECO:0000256" key="7">
    <source>
        <dbReference type="ARBA" id="ARBA00023136"/>
    </source>
</evidence>